<dbReference type="SUPFAM" id="SSF53850">
    <property type="entry name" value="Periplasmic binding protein-like II"/>
    <property type="match status" value="1"/>
</dbReference>
<dbReference type="InterPro" id="IPR008242">
    <property type="entry name" value="Chor_mutase/pphenate_deHydtase"/>
</dbReference>
<dbReference type="EC" id="4.2.1.51" evidence="2 10"/>
<dbReference type="FunFam" id="3.30.70.260:FF:000012">
    <property type="entry name" value="Prephenate dehydratase"/>
    <property type="match status" value="1"/>
</dbReference>
<evidence type="ECO:0000256" key="3">
    <source>
        <dbReference type="ARBA" id="ARBA00021872"/>
    </source>
</evidence>
<keyword evidence="7 10" id="KW-0456">Lyase</keyword>
<comment type="caution">
    <text evidence="13">The sequence shown here is derived from an EMBL/GenBank/DDBJ whole genome shotgun (WGS) entry which is preliminary data.</text>
</comment>
<dbReference type="PROSITE" id="PS00857">
    <property type="entry name" value="PREPHENATE_DEHYDR_1"/>
    <property type="match status" value="1"/>
</dbReference>
<dbReference type="CDD" id="cd04905">
    <property type="entry name" value="ACT_CM-PDT"/>
    <property type="match status" value="1"/>
</dbReference>
<evidence type="ECO:0000256" key="8">
    <source>
        <dbReference type="ARBA" id="ARBA00047848"/>
    </source>
</evidence>
<evidence type="ECO:0000313" key="14">
    <source>
        <dbReference type="Proteomes" id="UP000469185"/>
    </source>
</evidence>
<evidence type="ECO:0000256" key="6">
    <source>
        <dbReference type="ARBA" id="ARBA00023222"/>
    </source>
</evidence>
<feature type="site" description="Essential for prephenate dehydratase activity" evidence="9">
    <location>
        <position position="185"/>
    </location>
</feature>
<evidence type="ECO:0000256" key="9">
    <source>
        <dbReference type="PIRSR" id="PIRSR001500-2"/>
    </source>
</evidence>
<evidence type="ECO:0000256" key="4">
    <source>
        <dbReference type="ARBA" id="ARBA00022605"/>
    </source>
</evidence>
<dbReference type="NCBIfam" id="NF008865">
    <property type="entry name" value="PRK11898.1"/>
    <property type="match status" value="1"/>
</dbReference>
<dbReference type="CDD" id="cd13632">
    <property type="entry name" value="PBP2_Aa-PDT_like"/>
    <property type="match status" value="1"/>
</dbReference>
<dbReference type="Proteomes" id="UP000469185">
    <property type="component" value="Unassembled WGS sequence"/>
</dbReference>
<dbReference type="RefSeq" id="WP_163821236.1">
    <property type="nucleotide sequence ID" value="NZ_JAAGOB010000021.1"/>
</dbReference>
<dbReference type="PANTHER" id="PTHR21022:SF19">
    <property type="entry name" value="PREPHENATE DEHYDRATASE-RELATED"/>
    <property type="match status" value="1"/>
</dbReference>
<evidence type="ECO:0000256" key="2">
    <source>
        <dbReference type="ARBA" id="ARBA00013147"/>
    </source>
</evidence>
<dbReference type="AlphaFoldDB" id="A0A6N9YTR4"/>
<dbReference type="Gene3D" id="3.30.70.260">
    <property type="match status" value="1"/>
</dbReference>
<organism evidence="13 14">
    <name type="scientific">Phytoactinopolyspora alkaliphila</name>
    <dbReference type="NCBI Taxonomy" id="1783498"/>
    <lineage>
        <taxon>Bacteria</taxon>
        <taxon>Bacillati</taxon>
        <taxon>Actinomycetota</taxon>
        <taxon>Actinomycetes</taxon>
        <taxon>Jiangellales</taxon>
        <taxon>Jiangellaceae</taxon>
        <taxon>Phytoactinopolyspora</taxon>
    </lineage>
</organism>
<comment type="pathway">
    <text evidence="1 10">Amino-acid biosynthesis; L-phenylalanine biosynthesis; phenylpyruvate from prephenate: step 1/1.</text>
</comment>
<dbReference type="InterPro" id="IPR001086">
    <property type="entry name" value="Preph_deHydtase"/>
</dbReference>
<dbReference type="PROSITE" id="PS00858">
    <property type="entry name" value="PREPHENATE_DEHYDR_2"/>
    <property type="match status" value="1"/>
</dbReference>
<evidence type="ECO:0000256" key="5">
    <source>
        <dbReference type="ARBA" id="ARBA00023141"/>
    </source>
</evidence>
<feature type="domain" description="ACT" evidence="12">
    <location>
        <begin position="207"/>
        <end position="284"/>
    </location>
</feature>
<dbReference type="SUPFAM" id="SSF55021">
    <property type="entry name" value="ACT-like"/>
    <property type="match status" value="1"/>
</dbReference>
<dbReference type="PROSITE" id="PS51171">
    <property type="entry name" value="PREPHENATE_DEHYDR_3"/>
    <property type="match status" value="1"/>
</dbReference>
<dbReference type="Pfam" id="PF00800">
    <property type="entry name" value="PDT"/>
    <property type="match status" value="1"/>
</dbReference>
<dbReference type="FunFam" id="3.40.190.10:FF:000064">
    <property type="entry name" value="Prephenate dehydratase"/>
    <property type="match status" value="1"/>
</dbReference>
<name>A0A6N9YTR4_9ACTN</name>
<sequence>MPVTSGRYGYLGPEATFTEAAARRLPLLLGAELEPFATVHAAIDAVRAGEVAGSVVPLENSVEGSVNATLDELIRGEPVTITAELLLPVTFTLMARPGVELASIRRVITHPVAEAQCRTWMNKTLPEATVSLGSSTAAAAEAVARGVTGPAGEVYDAAIAAPIAADHYGLTPLAGDIGDDKDAVTRFVLVTQPGRPPRGTGSDKTSLVAYIRDDHPGALLEILEQFSTRGVNLTRIESRPTGNGMGRYCFVMDAEGHLTDERVGEALMGLRRVCGDVRFLGSYPRADGIRPPVGRGMSNDDFRDAAAWLDSLRHA</sequence>
<dbReference type="PIRSF" id="PIRSF001500">
    <property type="entry name" value="Chor_mut_pdt_Ppr"/>
    <property type="match status" value="1"/>
</dbReference>
<keyword evidence="6 10" id="KW-0584">Phenylalanine biosynthesis</keyword>
<evidence type="ECO:0000256" key="10">
    <source>
        <dbReference type="RuleBase" id="RU361254"/>
    </source>
</evidence>
<evidence type="ECO:0000259" key="12">
    <source>
        <dbReference type="PROSITE" id="PS51671"/>
    </source>
</evidence>
<evidence type="ECO:0000259" key="11">
    <source>
        <dbReference type="PROSITE" id="PS51171"/>
    </source>
</evidence>
<evidence type="ECO:0000256" key="7">
    <source>
        <dbReference type="ARBA" id="ARBA00023239"/>
    </source>
</evidence>
<keyword evidence="4 10" id="KW-0028">Amino-acid biosynthesis</keyword>
<dbReference type="PROSITE" id="PS51671">
    <property type="entry name" value="ACT"/>
    <property type="match status" value="1"/>
</dbReference>
<dbReference type="UniPathway" id="UPA00121">
    <property type="reaction ID" value="UER00345"/>
</dbReference>
<dbReference type="InterPro" id="IPR002912">
    <property type="entry name" value="ACT_dom"/>
</dbReference>
<reference evidence="13 14" key="1">
    <citation type="submission" date="2020-02" db="EMBL/GenBank/DDBJ databases">
        <authorList>
            <person name="Li X.-J."/>
            <person name="Feng X.-M."/>
        </authorList>
    </citation>
    <scope>NUCLEOTIDE SEQUENCE [LARGE SCALE GENOMIC DNA]</scope>
    <source>
        <strain evidence="13 14">CGMCC 4.7225</strain>
    </source>
</reference>
<evidence type="ECO:0000313" key="13">
    <source>
        <dbReference type="EMBL" id="NED98436.1"/>
    </source>
</evidence>
<proteinExistence type="predicted"/>
<keyword evidence="5 10" id="KW-0057">Aromatic amino acid biosynthesis</keyword>
<keyword evidence="14" id="KW-1185">Reference proteome</keyword>
<dbReference type="GO" id="GO:0005737">
    <property type="term" value="C:cytoplasm"/>
    <property type="evidence" value="ECO:0007669"/>
    <property type="project" value="TreeGrafter"/>
</dbReference>
<dbReference type="Pfam" id="PF01842">
    <property type="entry name" value="ACT"/>
    <property type="match status" value="1"/>
</dbReference>
<gene>
    <name evidence="10 13" type="primary">pheA</name>
    <name evidence="13" type="ORF">G1H11_24360</name>
</gene>
<dbReference type="GO" id="GO:0009094">
    <property type="term" value="P:L-phenylalanine biosynthetic process"/>
    <property type="evidence" value="ECO:0007669"/>
    <property type="project" value="UniProtKB-UniPathway"/>
</dbReference>
<dbReference type="PANTHER" id="PTHR21022">
    <property type="entry name" value="PREPHENATE DEHYDRATASE P PROTEIN"/>
    <property type="match status" value="1"/>
</dbReference>
<evidence type="ECO:0000256" key="1">
    <source>
        <dbReference type="ARBA" id="ARBA00004741"/>
    </source>
</evidence>
<dbReference type="GO" id="GO:0004664">
    <property type="term" value="F:prephenate dehydratase activity"/>
    <property type="evidence" value="ECO:0007669"/>
    <property type="project" value="UniProtKB-UniRule"/>
</dbReference>
<dbReference type="InterPro" id="IPR045865">
    <property type="entry name" value="ACT-like_dom_sf"/>
</dbReference>
<dbReference type="EMBL" id="JAAGOB010000021">
    <property type="protein sequence ID" value="NED98436.1"/>
    <property type="molecule type" value="Genomic_DNA"/>
</dbReference>
<protein>
    <recommendedName>
        <fullName evidence="3 10">Prephenate dehydratase</fullName>
        <shortName evidence="10">PDT</shortName>
        <ecNumber evidence="2 10">4.2.1.51</ecNumber>
    </recommendedName>
</protein>
<dbReference type="InterPro" id="IPR018528">
    <property type="entry name" value="Preph_deHydtase_CS"/>
</dbReference>
<dbReference type="Gene3D" id="3.40.190.10">
    <property type="entry name" value="Periplasmic binding protein-like II"/>
    <property type="match status" value="2"/>
</dbReference>
<feature type="domain" description="Prephenate dehydratase" evidence="11">
    <location>
        <begin position="7"/>
        <end position="192"/>
    </location>
</feature>
<comment type="catalytic activity">
    <reaction evidence="8 10">
        <text>prephenate + H(+) = 3-phenylpyruvate + CO2 + H2O</text>
        <dbReference type="Rhea" id="RHEA:21648"/>
        <dbReference type="ChEBI" id="CHEBI:15377"/>
        <dbReference type="ChEBI" id="CHEBI:15378"/>
        <dbReference type="ChEBI" id="CHEBI:16526"/>
        <dbReference type="ChEBI" id="CHEBI:18005"/>
        <dbReference type="ChEBI" id="CHEBI:29934"/>
        <dbReference type="EC" id="4.2.1.51"/>
    </reaction>
</comment>
<accession>A0A6N9YTR4</accession>